<evidence type="ECO:0000313" key="4">
    <source>
        <dbReference type="WBParaSite" id="HPBE_0001176401-mRNA-1"/>
    </source>
</evidence>
<evidence type="ECO:0000256" key="1">
    <source>
        <dbReference type="SAM" id="SignalP"/>
    </source>
</evidence>
<dbReference type="AlphaFoldDB" id="A0A183FUB7"/>
<reference evidence="2 3" key="1">
    <citation type="submission" date="2018-11" db="EMBL/GenBank/DDBJ databases">
        <authorList>
            <consortium name="Pathogen Informatics"/>
        </authorList>
    </citation>
    <scope>NUCLEOTIDE SEQUENCE [LARGE SCALE GENOMIC DNA]</scope>
</reference>
<feature type="signal peptide" evidence="1">
    <location>
        <begin position="1"/>
        <end position="23"/>
    </location>
</feature>
<gene>
    <name evidence="2" type="ORF">HPBE_LOCUS11765</name>
</gene>
<accession>A0A3P7YNC2</accession>
<dbReference type="EMBL" id="UZAH01027223">
    <property type="protein sequence ID" value="VDO89766.1"/>
    <property type="molecule type" value="Genomic_DNA"/>
</dbReference>
<evidence type="ECO:0000313" key="2">
    <source>
        <dbReference type="EMBL" id="VDO89766.1"/>
    </source>
</evidence>
<keyword evidence="3" id="KW-1185">Reference proteome</keyword>
<accession>A0A183FUB7</accession>
<feature type="chain" id="PRO_5044551660" evidence="1">
    <location>
        <begin position="24"/>
        <end position="145"/>
    </location>
</feature>
<sequence length="145" mass="16408">MSPTVSMLLIITALLCVIATLNAEAEGVSFEKALEEECKDFHHFYSRQDWDDDLMELAETEAQQPGNLEEGAYLMKHTTTRTFKEGDKRSMRTKVRIALMGLVKHVQQIKVLTPGTKYGCGGVYNEKEKPRSMTVVCLYREGSNE</sequence>
<organism evidence="3 4">
    <name type="scientific">Heligmosomoides polygyrus</name>
    <name type="common">Parasitic roundworm</name>
    <dbReference type="NCBI Taxonomy" id="6339"/>
    <lineage>
        <taxon>Eukaryota</taxon>
        <taxon>Metazoa</taxon>
        <taxon>Ecdysozoa</taxon>
        <taxon>Nematoda</taxon>
        <taxon>Chromadorea</taxon>
        <taxon>Rhabditida</taxon>
        <taxon>Rhabditina</taxon>
        <taxon>Rhabditomorpha</taxon>
        <taxon>Strongyloidea</taxon>
        <taxon>Heligmosomidae</taxon>
        <taxon>Heligmosomoides</taxon>
    </lineage>
</organism>
<dbReference type="WBParaSite" id="HPBE_0001176401-mRNA-1">
    <property type="protein sequence ID" value="HPBE_0001176401-mRNA-1"/>
    <property type="gene ID" value="HPBE_0001176401"/>
</dbReference>
<name>A0A183FUB7_HELPZ</name>
<reference evidence="4" key="2">
    <citation type="submission" date="2019-09" db="UniProtKB">
        <authorList>
            <consortium name="WormBaseParasite"/>
        </authorList>
    </citation>
    <scope>IDENTIFICATION</scope>
</reference>
<protein>
    <submittedName>
        <fullName evidence="4">SCP domain-containing protein</fullName>
    </submittedName>
</protein>
<evidence type="ECO:0000313" key="3">
    <source>
        <dbReference type="Proteomes" id="UP000050761"/>
    </source>
</evidence>
<keyword evidence="1" id="KW-0732">Signal</keyword>
<dbReference type="Proteomes" id="UP000050761">
    <property type="component" value="Unassembled WGS sequence"/>
</dbReference>
<proteinExistence type="predicted"/>